<name>A0A8K1LSP9_9PASS</name>
<organism evidence="1 2">
    <name type="scientific">Zosterops borbonicus</name>
    <dbReference type="NCBI Taxonomy" id="364589"/>
    <lineage>
        <taxon>Eukaryota</taxon>
        <taxon>Metazoa</taxon>
        <taxon>Chordata</taxon>
        <taxon>Craniata</taxon>
        <taxon>Vertebrata</taxon>
        <taxon>Euteleostomi</taxon>
        <taxon>Archelosauria</taxon>
        <taxon>Archosauria</taxon>
        <taxon>Dinosauria</taxon>
        <taxon>Saurischia</taxon>
        <taxon>Theropoda</taxon>
        <taxon>Coelurosauria</taxon>
        <taxon>Aves</taxon>
        <taxon>Neognathae</taxon>
        <taxon>Neoaves</taxon>
        <taxon>Telluraves</taxon>
        <taxon>Australaves</taxon>
        <taxon>Passeriformes</taxon>
        <taxon>Sylvioidea</taxon>
        <taxon>Zosteropidae</taxon>
        <taxon>Zosterops</taxon>
    </lineage>
</organism>
<evidence type="ECO:0000313" key="2">
    <source>
        <dbReference type="Proteomes" id="UP000796761"/>
    </source>
</evidence>
<accession>A0A8K1LSP9</accession>
<proteinExistence type="predicted"/>
<dbReference type="GO" id="GO:0007508">
    <property type="term" value="P:larval heart development"/>
    <property type="evidence" value="ECO:0007669"/>
    <property type="project" value="TreeGrafter"/>
</dbReference>
<dbReference type="GO" id="GO:0061343">
    <property type="term" value="P:cell adhesion involved in heart morphogenesis"/>
    <property type="evidence" value="ECO:0007669"/>
    <property type="project" value="TreeGrafter"/>
</dbReference>
<keyword evidence="2" id="KW-1185">Reference proteome</keyword>
<dbReference type="PANTHER" id="PTHR33395">
    <property type="entry name" value="TRANSCRIPTASE, PUTATIVE-RELATED-RELATED"/>
    <property type="match status" value="1"/>
</dbReference>
<sequence>MELTVDNDTVENLWVGINGQTNDRPRGSQCSELKDCDCKNDQLPADPETVKDLLFQLDAYKSMGPDGIHPRILKELADAIRKPLLMIFEQSRESGEVPAD</sequence>
<reference evidence="1" key="1">
    <citation type="submission" date="2019-04" db="EMBL/GenBank/DDBJ databases">
        <title>Genome assembly of Zosterops borbonicus 15179.</title>
        <authorList>
            <person name="Leroy T."/>
            <person name="Anselmetti Y."/>
            <person name="Tilak M.-K."/>
            <person name="Nabholz B."/>
        </authorList>
    </citation>
    <scope>NUCLEOTIDE SEQUENCE</scope>
    <source>
        <strain evidence="1">HGM_15179</strain>
        <tissue evidence="1">Muscle</tissue>
    </source>
</reference>
<dbReference type="GO" id="GO:0031012">
    <property type="term" value="C:extracellular matrix"/>
    <property type="evidence" value="ECO:0007669"/>
    <property type="project" value="TreeGrafter"/>
</dbReference>
<comment type="caution">
    <text evidence="1">The sequence shown here is derived from an EMBL/GenBank/DDBJ whole genome shotgun (WGS) entry which is preliminary data.</text>
</comment>
<dbReference type="PANTHER" id="PTHR33395:SF22">
    <property type="entry name" value="REVERSE TRANSCRIPTASE DOMAIN-CONTAINING PROTEIN"/>
    <property type="match status" value="1"/>
</dbReference>
<gene>
    <name evidence="1" type="ORF">HGM15179_002379</name>
</gene>
<dbReference type="Proteomes" id="UP000796761">
    <property type="component" value="Unassembled WGS sequence"/>
</dbReference>
<dbReference type="OrthoDB" id="416454at2759"/>
<evidence type="ECO:0000313" key="1">
    <source>
        <dbReference type="EMBL" id="TRZ24677.1"/>
    </source>
</evidence>
<protein>
    <submittedName>
        <fullName evidence="1">Uncharacterized protein</fullName>
    </submittedName>
</protein>
<dbReference type="AlphaFoldDB" id="A0A8K1LSP9"/>
<dbReference type="EMBL" id="SWJQ01000042">
    <property type="protein sequence ID" value="TRZ24677.1"/>
    <property type="molecule type" value="Genomic_DNA"/>
</dbReference>